<reference evidence="2 3" key="1">
    <citation type="journal article" date="2024" name="Nat. Commun.">
        <title>Phylogenomics reveals the evolutionary origins of lichenization in chlorophyte algae.</title>
        <authorList>
            <person name="Puginier C."/>
            <person name="Libourel C."/>
            <person name="Otte J."/>
            <person name="Skaloud P."/>
            <person name="Haon M."/>
            <person name="Grisel S."/>
            <person name="Petersen M."/>
            <person name="Berrin J.G."/>
            <person name="Delaux P.M."/>
            <person name="Dal Grande F."/>
            <person name="Keller J."/>
        </authorList>
    </citation>
    <scope>NUCLEOTIDE SEQUENCE [LARGE SCALE GENOMIC DNA]</scope>
    <source>
        <strain evidence="2 3">SAG 2043</strain>
    </source>
</reference>
<name>A0AAW1QQ06_9CHLO</name>
<dbReference type="PANTHER" id="PTHR46034">
    <property type="match status" value="1"/>
</dbReference>
<dbReference type="PROSITE" id="PS51222">
    <property type="entry name" value="DCD"/>
    <property type="match status" value="1"/>
</dbReference>
<proteinExistence type="predicted"/>
<gene>
    <name evidence="2" type="ORF">WJX72_003151</name>
</gene>
<dbReference type="EMBL" id="JALJOR010000002">
    <property type="protein sequence ID" value="KAK9823493.1"/>
    <property type="molecule type" value="Genomic_DNA"/>
</dbReference>
<dbReference type="Pfam" id="PF10539">
    <property type="entry name" value="Dev_Cell_Death"/>
    <property type="match status" value="1"/>
</dbReference>
<dbReference type="SMART" id="SM00767">
    <property type="entry name" value="DCD"/>
    <property type="match status" value="1"/>
</dbReference>
<evidence type="ECO:0000259" key="1">
    <source>
        <dbReference type="PROSITE" id="PS51222"/>
    </source>
</evidence>
<protein>
    <recommendedName>
        <fullName evidence="1">DCD domain-containing protein</fullName>
    </recommendedName>
</protein>
<accession>A0AAW1QQ06</accession>
<dbReference type="PANTHER" id="PTHR46034:SF7">
    <property type="entry name" value="INFLUENZA VIRUS NS1A-BINDING PROTEIN"/>
    <property type="match status" value="1"/>
</dbReference>
<keyword evidence="3" id="KW-1185">Reference proteome</keyword>
<evidence type="ECO:0000313" key="3">
    <source>
        <dbReference type="Proteomes" id="UP001489004"/>
    </source>
</evidence>
<dbReference type="InterPro" id="IPR044832">
    <property type="entry name" value="NRP-like"/>
</dbReference>
<comment type="caution">
    <text evidence="2">The sequence shown here is derived from an EMBL/GenBank/DDBJ whole genome shotgun (WGS) entry which is preliminary data.</text>
</comment>
<dbReference type="Proteomes" id="UP001489004">
    <property type="component" value="Unassembled WGS sequence"/>
</dbReference>
<feature type="domain" description="DCD" evidence="1">
    <location>
        <begin position="13"/>
        <end position="147"/>
    </location>
</feature>
<sequence>MAPPPGLPALRKGPPAGVIFPCANATEAAFLSASVFGMGKAQWPLVAHIRTGTPLFLFNWQSRVMHGVFSATSAGGLDLQPDLLAGIHAPTAKPCPAQVCVQRSRRCRPLQESQLRGVLAASYYDDNRFYWEIERSQVTALIALFVDSSRPNLEEGQLSLEQHPKPFQA</sequence>
<dbReference type="AlphaFoldDB" id="A0AAW1QQ06"/>
<evidence type="ECO:0000313" key="2">
    <source>
        <dbReference type="EMBL" id="KAK9823493.1"/>
    </source>
</evidence>
<dbReference type="GO" id="GO:0034976">
    <property type="term" value="P:response to endoplasmic reticulum stress"/>
    <property type="evidence" value="ECO:0007669"/>
    <property type="project" value="InterPro"/>
</dbReference>
<organism evidence="2 3">
    <name type="scientific">[Myrmecia] bisecta</name>
    <dbReference type="NCBI Taxonomy" id="41462"/>
    <lineage>
        <taxon>Eukaryota</taxon>
        <taxon>Viridiplantae</taxon>
        <taxon>Chlorophyta</taxon>
        <taxon>core chlorophytes</taxon>
        <taxon>Trebouxiophyceae</taxon>
        <taxon>Trebouxiales</taxon>
        <taxon>Trebouxiaceae</taxon>
        <taxon>Myrmecia</taxon>
    </lineage>
</organism>
<dbReference type="InterPro" id="IPR013989">
    <property type="entry name" value="Dev_and_cell_death_domain"/>
</dbReference>